<keyword evidence="1" id="KW-0805">Transcription regulation</keyword>
<keyword evidence="2" id="KW-0238">DNA-binding</keyword>
<dbReference type="GO" id="GO:0003700">
    <property type="term" value="F:DNA-binding transcription factor activity"/>
    <property type="evidence" value="ECO:0007669"/>
    <property type="project" value="InterPro"/>
</dbReference>
<evidence type="ECO:0000313" key="5">
    <source>
        <dbReference type="EMBL" id="GBG11116.1"/>
    </source>
</evidence>
<proteinExistence type="predicted"/>
<dbReference type="PANTHER" id="PTHR43280">
    <property type="entry name" value="ARAC-FAMILY TRANSCRIPTIONAL REGULATOR"/>
    <property type="match status" value="1"/>
</dbReference>
<evidence type="ECO:0000256" key="3">
    <source>
        <dbReference type="ARBA" id="ARBA00023163"/>
    </source>
</evidence>
<evidence type="ECO:0000313" key="6">
    <source>
        <dbReference type="Proteomes" id="UP000245202"/>
    </source>
</evidence>
<feature type="domain" description="HTH araC/xylS-type" evidence="4">
    <location>
        <begin position="188"/>
        <end position="286"/>
    </location>
</feature>
<dbReference type="InterPro" id="IPR018060">
    <property type="entry name" value="HTH_AraC"/>
</dbReference>
<evidence type="ECO:0000256" key="2">
    <source>
        <dbReference type="ARBA" id="ARBA00023125"/>
    </source>
</evidence>
<dbReference type="Gene3D" id="1.10.10.60">
    <property type="entry name" value="Homeodomain-like"/>
    <property type="match status" value="1"/>
</dbReference>
<dbReference type="SUPFAM" id="SSF46689">
    <property type="entry name" value="Homeodomain-like"/>
    <property type="match status" value="2"/>
</dbReference>
<protein>
    <submittedName>
        <fullName evidence="5">AraC family transcriptional regulator</fullName>
    </submittedName>
</protein>
<dbReference type="PROSITE" id="PS00041">
    <property type="entry name" value="HTH_ARAC_FAMILY_1"/>
    <property type="match status" value="1"/>
</dbReference>
<name>A0A2R5EWN3_9BACL</name>
<dbReference type="Pfam" id="PF12833">
    <property type="entry name" value="HTH_18"/>
    <property type="match status" value="1"/>
</dbReference>
<accession>A0A2R5EWN3</accession>
<dbReference type="InterPro" id="IPR018062">
    <property type="entry name" value="HTH_AraC-typ_CS"/>
</dbReference>
<keyword evidence="3" id="KW-0804">Transcription</keyword>
<dbReference type="InterPro" id="IPR003313">
    <property type="entry name" value="AraC-bd"/>
</dbReference>
<dbReference type="PROSITE" id="PS01124">
    <property type="entry name" value="HTH_ARAC_FAMILY_2"/>
    <property type="match status" value="1"/>
</dbReference>
<dbReference type="RefSeq" id="WP_108995481.1">
    <property type="nucleotide sequence ID" value="NZ_BDQX01000383.1"/>
</dbReference>
<dbReference type="SMART" id="SM00342">
    <property type="entry name" value="HTH_ARAC"/>
    <property type="match status" value="1"/>
</dbReference>
<dbReference type="Pfam" id="PF02311">
    <property type="entry name" value="AraC_binding"/>
    <property type="match status" value="1"/>
</dbReference>
<organism evidence="5 6">
    <name type="scientific">Paenibacillus agaridevorans</name>
    <dbReference type="NCBI Taxonomy" id="171404"/>
    <lineage>
        <taxon>Bacteria</taxon>
        <taxon>Bacillati</taxon>
        <taxon>Bacillota</taxon>
        <taxon>Bacilli</taxon>
        <taxon>Bacillales</taxon>
        <taxon>Paenibacillaceae</taxon>
        <taxon>Paenibacillus</taxon>
    </lineage>
</organism>
<dbReference type="InterPro" id="IPR001387">
    <property type="entry name" value="Cro/C1-type_HTH"/>
</dbReference>
<sequence>MFQWQQSQERLNRQAGLLQGERLTFHVHYWGVSRHLVANPVHKHSFFEICYVEGGTGIYTEGDREYSLHRGVLFCSRPGVVHQIRDVNELDLLYVAFEPDEKQSDPAELESYLDALGQGEVWMDNQSGSPIAGLWRSLLVPDSYAGALSAGVLPALAHSLLASFPDLLGVARSSNRPPVRTDSSILVQRTKQYIRDNLAGDLSQQQVARLLNVSERHLSRLFAENIKESYTTTVRNERIRAAEELLIRTGTPIKEIAEQVGFSSVHYFTRSFTQKKGMPPAAYREANWRHADHLHP</sequence>
<dbReference type="PANTHER" id="PTHR43280:SF28">
    <property type="entry name" value="HTH-TYPE TRANSCRIPTIONAL ACTIVATOR RHAS"/>
    <property type="match status" value="1"/>
</dbReference>
<comment type="caution">
    <text evidence="5">The sequence shown here is derived from an EMBL/GenBank/DDBJ whole genome shotgun (WGS) entry which is preliminary data.</text>
</comment>
<gene>
    <name evidence="5" type="ORF">PAT3040_05902</name>
</gene>
<dbReference type="Proteomes" id="UP000245202">
    <property type="component" value="Unassembled WGS sequence"/>
</dbReference>
<dbReference type="Gene3D" id="2.60.120.10">
    <property type="entry name" value="Jelly Rolls"/>
    <property type="match status" value="1"/>
</dbReference>
<dbReference type="SUPFAM" id="SSF51215">
    <property type="entry name" value="Regulatory protein AraC"/>
    <property type="match status" value="1"/>
</dbReference>
<dbReference type="EMBL" id="BDQX01000383">
    <property type="protein sequence ID" value="GBG11116.1"/>
    <property type="molecule type" value="Genomic_DNA"/>
</dbReference>
<dbReference type="InterPro" id="IPR014710">
    <property type="entry name" value="RmlC-like_jellyroll"/>
</dbReference>
<dbReference type="AlphaFoldDB" id="A0A2R5EWN3"/>
<dbReference type="PRINTS" id="PR00032">
    <property type="entry name" value="HTHARAC"/>
</dbReference>
<dbReference type="InterPro" id="IPR037923">
    <property type="entry name" value="HTH-like"/>
</dbReference>
<evidence type="ECO:0000256" key="1">
    <source>
        <dbReference type="ARBA" id="ARBA00023015"/>
    </source>
</evidence>
<evidence type="ECO:0000259" key="4">
    <source>
        <dbReference type="PROSITE" id="PS01124"/>
    </source>
</evidence>
<dbReference type="GO" id="GO:0043565">
    <property type="term" value="F:sequence-specific DNA binding"/>
    <property type="evidence" value="ECO:0007669"/>
    <property type="project" value="InterPro"/>
</dbReference>
<keyword evidence="6" id="KW-1185">Reference proteome</keyword>
<dbReference type="InterPro" id="IPR020449">
    <property type="entry name" value="Tscrpt_reg_AraC-type_HTH"/>
</dbReference>
<dbReference type="CDD" id="cd00093">
    <property type="entry name" value="HTH_XRE"/>
    <property type="match status" value="1"/>
</dbReference>
<reference evidence="5 6" key="1">
    <citation type="submission" date="2017-08" db="EMBL/GenBank/DDBJ databases">
        <title>Substantial Increase in Enzyme Production by Combined Drug-Resistance Mutations in Paenibacillus agaridevorans.</title>
        <authorList>
            <person name="Tanaka Y."/>
            <person name="Funane K."/>
            <person name="Hosaka T."/>
            <person name="Shiwa Y."/>
            <person name="Fujita N."/>
            <person name="Miyazaki T."/>
            <person name="Yoshikawa H."/>
            <person name="Murakami K."/>
            <person name="Kasahara K."/>
            <person name="Inaoka T."/>
            <person name="Hiraga Y."/>
            <person name="Ochi K."/>
        </authorList>
    </citation>
    <scope>NUCLEOTIDE SEQUENCE [LARGE SCALE GENOMIC DNA]</scope>
    <source>
        <strain evidence="5 6">T-3040</strain>
    </source>
</reference>
<dbReference type="InterPro" id="IPR009057">
    <property type="entry name" value="Homeodomain-like_sf"/>
</dbReference>